<evidence type="ECO:0000313" key="2">
    <source>
        <dbReference type="EMBL" id="CDW82280.1"/>
    </source>
</evidence>
<feature type="chain" id="PRO_5001729441" evidence="1">
    <location>
        <begin position="19"/>
        <end position="118"/>
    </location>
</feature>
<gene>
    <name evidence="2" type="primary">Contig7973.g8515</name>
    <name evidence="2" type="ORF">STYLEM_11310</name>
</gene>
<dbReference type="AlphaFoldDB" id="A0A078AIX9"/>
<dbReference type="Proteomes" id="UP000039865">
    <property type="component" value="Unassembled WGS sequence"/>
</dbReference>
<keyword evidence="3" id="KW-1185">Reference proteome</keyword>
<dbReference type="EMBL" id="CCKQ01010758">
    <property type="protein sequence ID" value="CDW82280.1"/>
    <property type="molecule type" value="Genomic_DNA"/>
</dbReference>
<feature type="signal peptide" evidence="1">
    <location>
        <begin position="1"/>
        <end position="18"/>
    </location>
</feature>
<evidence type="ECO:0000256" key="1">
    <source>
        <dbReference type="SAM" id="SignalP"/>
    </source>
</evidence>
<protein>
    <submittedName>
        <fullName evidence="2">Uncharacterized protein</fullName>
    </submittedName>
</protein>
<proteinExistence type="predicted"/>
<reference evidence="2 3" key="1">
    <citation type="submission" date="2014-06" db="EMBL/GenBank/DDBJ databases">
        <authorList>
            <person name="Swart Estienne"/>
        </authorList>
    </citation>
    <scope>NUCLEOTIDE SEQUENCE [LARGE SCALE GENOMIC DNA]</scope>
    <source>
        <strain evidence="2 3">130c</strain>
    </source>
</reference>
<keyword evidence="1" id="KW-0732">Signal</keyword>
<dbReference type="InParanoid" id="A0A078AIX9"/>
<name>A0A078AIX9_STYLE</name>
<accession>A0A078AIX9</accession>
<organism evidence="2 3">
    <name type="scientific">Stylonychia lemnae</name>
    <name type="common">Ciliate</name>
    <dbReference type="NCBI Taxonomy" id="5949"/>
    <lineage>
        <taxon>Eukaryota</taxon>
        <taxon>Sar</taxon>
        <taxon>Alveolata</taxon>
        <taxon>Ciliophora</taxon>
        <taxon>Intramacronucleata</taxon>
        <taxon>Spirotrichea</taxon>
        <taxon>Stichotrichia</taxon>
        <taxon>Sporadotrichida</taxon>
        <taxon>Oxytrichidae</taxon>
        <taxon>Stylonychinae</taxon>
        <taxon>Stylonychia</taxon>
    </lineage>
</organism>
<evidence type="ECO:0000313" key="3">
    <source>
        <dbReference type="Proteomes" id="UP000039865"/>
    </source>
</evidence>
<sequence length="118" mass="13881">MNKLLAISLALLVVFASSKKIVITEEQRLSYYQKLRQEFLEAQQAILHIQQDINNLQNLQPALDDNGSLIHTLEISDYPKVEKRRIRRRAKPKNIVKNLDYVFYGNHDNIRFDIDKCK</sequence>